<dbReference type="PANTHER" id="PTHR13215">
    <property type="entry name" value="RNA POLYMERASE II TRANSCRIPTIONAL COACTIVATOR"/>
    <property type="match status" value="1"/>
</dbReference>
<evidence type="ECO:0000256" key="1">
    <source>
        <dbReference type="ARBA" id="ARBA00004123"/>
    </source>
</evidence>
<feature type="compositionally biased region" description="Low complexity" evidence="7">
    <location>
        <begin position="38"/>
        <end position="47"/>
    </location>
</feature>
<dbReference type="Pfam" id="PF02229">
    <property type="entry name" value="PC4"/>
    <property type="match status" value="1"/>
</dbReference>
<comment type="subcellular location">
    <subcellularLocation>
        <location evidence="1">Nucleus</location>
    </subcellularLocation>
</comment>
<evidence type="ECO:0000256" key="5">
    <source>
        <dbReference type="ARBA" id="ARBA00023163"/>
    </source>
</evidence>
<gene>
    <name evidence="9" type="primary">Mo01660</name>
    <name evidence="9" type="ORF">E5Q_01660</name>
</gene>
<reference evidence="9 10" key="2">
    <citation type="journal article" date="2012" name="Open Biol.">
        <title>Characteristics of nucleosomes and linker DNA regions on the genome of the basidiomycete Mixia osmundae revealed by mono- and dinucleosome mapping.</title>
        <authorList>
            <person name="Nishida H."/>
            <person name="Kondo S."/>
            <person name="Matsumoto T."/>
            <person name="Suzuki Y."/>
            <person name="Yoshikawa H."/>
            <person name="Taylor T.D."/>
            <person name="Sugiyama J."/>
        </authorList>
    </citation>
    <scope>NUCLEOTIDE SEQUENCE [LARGE SCALE GENOMIC DNA]</scope>
    <source>
        <strain evidence="10">CBS 9802 / IAM 14324 / JCM 22182 / KY 12970</strain>
    </source>
</reference>
<evidence type="ECO:0000256" key="2">
    <source>
        <dbReference type="ARBA" id="ARBA00009001"/>
    </source>
</evidence>
<name>G7DWQ8_MIXOS</name>
<comment type="caution">
    <text evidence="9">The sequence shown here is derived from an EMBL/GenBank/DDBJ whole genome shotgun (WGS) entry which is preliminary data.</text>
</comment>
<dbReference type="InterPro" id="IPR009044">
    <property type="entry name" value="ssDNA-bd_transcriptional_reg"/>
</dbReference>
<dbReference type="Proteomes" id="UP000009131">
    <property type="component" value="Unassembled WGS sequence"/>
</dbReference>
<evidence type="ECO:0000256" key="3">
    <source>
        <dbReference type="ARBA" id="ARBA00023015"/>
    </source>
</evidence>
<keyword evidence="10" id="KW-1185">Reference proteome</keyword>
<dbReference type="InterPro" id="IPR003173">
    <property type="entry name" value="PC4_C"/>
</dbReference>
<dbReference type="SUPFAM" id="SSF54447">
    <property type="entry name" value="ssDNA-binding transcriptional regulator domain"/>
    <property type="match status" value="1"/>
</dbReference>
<dbReference type="InterPro" id="IPR045125">
    <property type="entry name" value="Sub1/Tcp4-like"/>
</dbReference>
<dbReference type="OMA" id="QVDIREY"/>
<evidence type="ECO:0000256" key="7">
    <source>
        <dbReference type="SAM" id="MobiDB-lite"/>
    </source>
</evidence>
<dbReference type="GO" id="GO:0060261">
    <property type="term" value="P:positive regulation of transcription initiation by RNA polymerase II"/>
    <property type="evidence" value="ECO:0007669"/>
    <property type="project" value="InterPro"/>
</dbReference>
<evidence type="ECO:0000256" key="6">
    <source>
        <dbReference type="ARBA" id="ARBA00023242"/>
    </source>
</evidence>
<feature type="compositionally biased region" description="Basic and acidic residues" evidence="7">
    <location>
        <begin position="16"/>
        <end position="31"/>
    </location>
</feature>
<feature type="compositionally biased region" description="Low complexity" evidence="7">
    <location>
        <begin position="100"/>
        <end position="109"/>
    </location>
</feature>
<feature type="domain" description="Transcriptional coactivator p15 (PC4) C-terminal" evidence="8">
    <location>
        <begin position="122"/>
        <end position="169"/>
    </location>
</feature>
<feature type="compositionally biased region" description="Acidic residues" evidence="7">
    <location>
        <begin position="1"/>
        <end position="11"/>
    </location>
</feature>
<proteinExistence type="inferred from homology"/>
<dbReference type="RefSeq" id="XP_014566742.1">
    <property type="nucleotide sequence ID" value="XM_014711256.1"/>
</dbReference>
<keyword evidence="4" id="KW-0238">DNA-binding</keyword>
<accession>G7DWQ8</accession>
<keyword evidence="6" id="KW-0539">Nucleus</keyword>
<dbReference type="AlphaFoldDB" id="G7DWQ8"/>
<organism evidence="9 10">
    <name type="scientific">Mixia osmundae (strain CBS 9802 / IAM 14324 / JCM 22182 / KY 12970)</name>
    <dbReference type="NCBI Taxonomy" id="764103"/>
    <lineage>
        <taxon>Eukaryota</taxon>
        <taxon>Fungi</taxon>
        <taxon>Dikarya</taxon>
        <taxon>Basidiomycota</taxon>
        <taxon>Pucciniomycotina</taxon>
        <taxon>Mixiomycetes</taxon>
        <taxon>Mixiales</taxon>
        <taxon>Mixiaceae</taxon>
        <taxon>Mixia</taxon>
    </lineage>
</organism>
<evidence type="ECO:0000313" key="10">
    <source>
        <dbReference type="Proteomes" id="UP000009131"/>
    </source>
</evidence>
<keyword evidence="3" id="KW-0805">Transcription regulation</keyword>
<comment type="similarity">
    <text evidence="2">Belongs to the transcriptional coactivator PC4 family.</text>
</comment>
<protein>
    <recommendedName>
        <fullName evidence="8">Transcriptional coactivator p15 (PC4) C-terminal domain-containing protein</fullName>
    </recommendedName>
</protein>
<evidence type="ECO:0000256" key="4">
    <source>
        <dbReference type="ARBA" id="ARBA00023125"/>
    </source>
</evidence>
<feature type="region of interest" description="Disordered" evidence="7">
    <location>
        <begin position="1"/>
        <end position="118"/>
    </location>
</feature>
<dbReference type="GO" id="GO:0005634">
    <property type="term" value="C:nucleus"/>
    <property type="evidence" value="ECO:0007669"/>
    <property type="project" value="UniProtKB-SubCell"/>
</dbReference>
<dbReference type="RefSeq" id="XP_014564773.1">
    <property type="nucleotide sequence ID" value="XM_014709287.1"/>
</dbReference>
<dbReference type="GO" id="GO:0003713">
    <property type="term" value="F:transcription coactivator activity"/>
    <property type="evidence" value="ECO:0007669"/>
    <property type="project" value="InterPro"/>
</dbReference>
<dbReference type="HOGENOM" id="CLU_1461664_0_0_1"/>
<evidence type="ECO:0000313" key="9">
    <source>
        <dbReference type="EMBL" id="GAA95005.1"/>
    </source>
</evidence>
<keyword evidence="5" id="KW-0804">Transcription</keyword>
<dbReference type="EMBL" id="BABT02000054">
    <property type="protein sequence ID" value="GAA95005.1"/>
    <property type="molecule type" value="Genomic_DNA"/>
</dbReference>
<feature type="compositionally biased region" description="Basic and acidic residues" evidence="7">
    <location>
        <begin position="74"/>
        <end position="94"/>
    </location>
</feature>
<sequence length="185" mass="20018">MNGFIVDDEQASDGSYDGRNDVKQETRDRSSSSDILKAIRAQKAAEQAQRKDDESSSEAATDSDGEKPKKKKAKVAEKKPKKEAKAKAKEPKAKKETKKGASAKASSSSMQRNTDGEGYVLLSGSRRVTVRVYNGKPLIDIRETYEKDGKVLPGKKGISLNADQWAALSDPVTTSAVNAELARVS</sequence>
<dbReference type="Gene3D" id="2.30.31.10">
    <property type="entry name" value="Transcriptional Coactivator Pc4, Chain A"/>
    <property type="match status" value="1"/>
</dbReference>
<dbReference type="eggNOG" id="KOG2712">
    <property type="taxonomic scope" value="Eukaryota"/>
</dbReference>
<dbReference type="GO" id="GO:0003677">
    <property type="term" value="F:DNA binding"/>
    <property type="evidence" value="ECO:0007669"/>
    <property type="project" value="UniProtKB-KW"/>
</dbReference>
<dbReference type="STRING" id="764103.G7DWQ8"/>
<dbReference type="OrthoDB" id="2505440at2759"/>
<evidence type="ECO:0000259" key="8">
    <source>
        <dbReference type="Pfam" id="PF02229"/>
    </source>
</evidence>
<reference evidence="9 10" key="1">
    <citation type="journal article" date="2011" name="J. Gen. Appl. Microbiol.">
        <title>Draft genome sequencing of the enigmatic basidiomycete Mixia osmundae.</title>
        <authorList>
            <person name="Nishida H."/>
            <person name="Nagatsuka Y."/>
            <person name="Sugiyama J."/>
        </authorList>
    </citation>
    <scope>NUCLEOTIDE SEQUENCE [LARGE SCALE GENOMIC DNA]</scope>
    <source>
        <strain evidence="10">CBS 9802 / IAM 14324 / JCM 22182 / KY 12970</strain>
    </source>
</reference>
<dbReference type="InParanoid" id="G7DWQ8"/>